<dbReference type="Gene3D" id="1.10.10.10">
    <property type="entry name" value="Winged helix-like DNA-binding domain superfamily/Winged helix DNA-binding domain"/>
    <property type="match status" value="1"/>
</dbReference>
<keyword evidence="4" id="KW-0963">Cytoplasm</keyword>
<evidence type="ECO:0000256" key="6">
    <source>
        <dbReference type="ARBA" id="ARBA00022723"/>
    </source>
</evidence>
<keyword evidence="12" id="KW-0408">Iron</keyword>
<evidence type="ECO:0000256" key="4">
    <source>
        <dbReference type="ARBA" id="ARBA00022490"/>
    </source>
</evidence>
<dbReference type="GO" id="GO:0003700">
    <property type="term" value="F:DNA-binding transcription factor activity"/>
    <property type="evidence" value="ECO:0007669"/>
    <property type="project" value="InterPro"/>
</dbReference>
<dbReference type="Proteomes" id="UP000662939">
    <property type="component" value="Chromosome"/>
</dbReference>
<dbReference type="Gene3D" id="3.30.1490.190">
    <property type="match status" value="1"/>
</dbReference>
<dbReference type="Pfam" id="PF01475">
    <property type="entry name" value="FUR"/>
    <property type="match status" value="1"/>
</dbReference>
<evidence type="ECO:0000256" key="2">
    <source>
        <dbReference type="ARBA" id="ARBA00007957"/>
    </source>
</evidence>
<dbReference type="GO" id="GO:0000976">
    <property type="term" value="F:transcription cis-regulatory region binding"/>
    <property type="evidence" value="ECO:0007669"/>
    <property type="project" value="TreeGrafter"/>
</dbReference>
<proteinExistence type="inferred from homology"/>
<dbReference type="SUPFAM" id="SSF46785">
    <property type="entry name" value="Winged helix' DNA-binding domain"/>
    <property type="match status" value="1"/>
</dbReference>
<feature type="binding site" evidence="11">
    <location>
        <position position="124"/>
    </location>
    <ligand>
        <name>Zn(2+)</name>
        <dbReference type="ChEBI" id="CHEBI:29105"/>
    </ligand>
</feature>
<keyword evidence="10" id="KW-0804">Transcription</keyword>
<dbReference type="InterPro" id="IPR036390">
    <property type="entry name" value="WH_DNA-bd_sf"/>
</dbReference>
<dbReference type="GO" id="GO:0008270">
    <property type="term" value="F:zinc ion binding"/>
    <property type="evidence" value="ECO:0007669"/>
    <property type="project" value="TreeGrafter"/>
</dbReference>
<feature type="binding site" evidence="11">
    <location>
        <position position="81"/>
    </location>
    <ligand>
        <name>Zn(2+)</name>
        <dbReference type="ChEBI" id="CHEBI:29105"/>
    </ligand>
</feature>
<accession>A0A895XUL5</accession>
<evidence type="ECO:0000256" key="1">
    <source>
        <dbReference type="ARBA" id="ARBA00004496"/>
    </source>
</evidence>
<dbReference type="CDD" id="cd07153">
    <property type="entry name" value="Fur_like"/>
    <property type="match status" value="1"/>
</dbReference>
<dbReference type="GO" id="GO:0045892">
    <property type="term" value="P:negative regulation of DNA-templated transcription"/>
    <property type="evidence" value="ECO:0007669"/>
    <property type="project" value="TreeGrafter"/>
</dbReference>
<dbReference type="GO" id="GO:1900376">
    <property type="term" value="P:regulation of secondary metabolite biosynthetic process"/>
    <property type="evidence" value="ECO:0007669"/>
    <property type="project" value="TreeGrafter"/>
</dbReference>
<feature type="binding site" evidence="11">
    <location>
        <position position="84"/>
    </location>
    <ligand>
        <name>Zn(2+)</name>
        <dbReference type="ChEBI" id="CHEBI:29105"/>
    </ligand>
</feature>
<keyword evidence="9" id="KW-0238">DNA-binding</keyword>
<keyword evidence="5" id="KW-0678">Repressor</keyword>
<reference evidence="13" key="1">
    <citation type="submission" date="2021-02" db="EMBL/GenBank/DDBJ databases">
        <title>Natronoglycomyces albus gen. nov., sp. nov, a haloalkaliphilic actinobacterium from a soda solonchak soil.</title>
        <authorList>
            <person name="Sorokin D.Y."/>
            <person name="Khijniak T.V."/>
            <person name="Zakharycheva A.P."/>
            <person name="Boueva O.V."/>
            <person name="Ariskina E.V."/>
            <person name="Hahnke R.L."/>
            <person name="Bunk B."/>
            <person name="Sproer C."/>
            <person name="Schumann P."/>
            <person name="Evtushenko L.I."/>
            <person name="Kublanov I.V."/>
        </authorList>
    </citation>
    <scope>NUCLEOTIDE SEQUENCE</scope>
    <source>
        <strain evidence="13">DSM 106290</strain>
    </source>
</reference>
<organism evidence="13 14">
    <name type="scientific">Natronoglycomyces albus</name>
    <dbReference type="NCBI Taxonomy" id="2811108"/>
    <lineage>
        <taxon>Bacteria</taxon>
        <taxon>Bacillati</taxon>
        <taxon>Actinomycetota</taxon>
        <taxon>Actinomycetes</taxon>
        <taxon>Glycomycetales</taxon>
        <taxon>Glycomycetaceae</taxon>
        <taxon>Natronoglycomyces</taxon>
    </lineage>
</organism>
<comment type="subunit">
    <text evidence="3">Homodimer.</text>
</comment>
<comment type="similarity">
    <text evidence="2">Belongs to the Fur family.</text>
</comment>
<dbReference type="InterPro" id="IPR036388">
    <property type="entry name" value="WH-like_DNA-bd_sf"/>
</dbReference>
<feature type="binding site" evidence="12">
    <location>
        <position position="113"/>
    </location>
    <ligand>
        <name>Fe cation</name>
        <dbReference type="ChEBI" id="CHEBI:24875"/>
    </ligand>
</feature>
<comment type="cofactor">
    <cofactor evidence="12">
        <name>Mn(2+)</name>
        <dbReference type="ChEBI" id="CHEBI:29035"/>
    </cofactor>
    <cofactor evidence="12">
        <name>Fe(2+)</name>
        <dbReference type="ChEBI" id="CHEBI:29033"/>
    </cofactor>
    <text evidence="12">Binds 1 Mn(2+) or Fe(2+) ion per subunit.</text>
</comment>
<dbReference type="FunFam" id="1.10.10.10:FF:000459">
    <property type="entry name" value="Ferric uptake regulation protein"/>
    <property type="match status" value="1"/>
</dbReference>
<dbReference type="AlphaFoldDB" id="A0A895XUL5"/>
<sequence>MARSTKQRSAIMDLLGQVSDFRSAQELHATLREQGSRIGLTTVYRTLQALADAGSVDVMRLDGGEVFYRLCSDGHHHHLVCRVCGKTVEVEGAVVETWADKVAAEYGFTNVNHTFELFGRCADCSSSEQLVIPRAGCGCVWPDVGVDRVEVLRSASLERRW</sequence>
<comment type="subcellular location">
    <subcellularLocation>
        <location evidence="1">Cytoplasm</location>
    </subcellularLocation>
</comment>
<keyword evidence="6 11" id="KW-0479">Metal-binding</keyword>
<evidence type="ECO:0000256" key="11">
    <source>
        <dbReference type="PIRSR" id="PIRSR602481-1"/>
    </source>
</evidence>
<evidence type="ECO:0000313" key="14">
    <source>
        <dbReference type="Proteomes" id="UP000662939"/>
    </source>
</evidence>
<evidence type="ECO:0000256" key="12">
    <source>
        <dbReference type="PIRSR" id="PIRSR602481-2"/>
    </source>
</evidence>
<keyword evidence="14" id="KW-1185">Reference proteome</keyword>
<feature type="binding site" evidence="11">
    <location>
        <position position="121"/>
    </location>
    <ligand>
        <name>Zn(2+)</name>
        <dbReference type="ChEBI" id="CHEBI:29105"/>
    </ligand>
</feature>
<evidence type="ECO:0000313" key="13">
    <source>
        <dbReference type="EMBL" id="QSB07055.1"/>
    </source>
</evidence>
<dbReference type="PANTHER" id="PTHR33202:SF2">
    <property type="entry name" value="FERRIC UPTAKE REGULATION PROTEIN"/>
    <property type="match status" value="1"/>
</dbReference>
<evidence type="ECO:0000256" key="10">
    <source>
        <dbReference type="ARBA" id="ARBA00023163"/>
    </source>
</evidence>
<comment type="cofactor">
    <cofactor evidence="11">
        <name>Zn(2+)</name>
        <dbReference type="ChEBI" id="CHEBI:29105"/>
    </cofactor>
    <text evidence="11">Binds 1 zinc ion per subunit.</text>
</comment>
<dbReference type="InterPro" id="IPR043135">
    <property type="entry name" value="Fur_C"/>
</dbReference>
<keyword evidence="8" id="KW-0805">Transcription regulation</keyword>
<dbReference type="KEGG" id="nav:JQS30_11465"/>
<evidence type="ECO:0000256" key="5">
    <source>
        <dbReference type="ARBA" id="ARBA00022491"/>
    </source>
</evidence>
<protein>
    <submittedName>
        <fullName evidence="13">Transcriptional repressor</fullName>
    </submittedName>
</protein>
<evidence type="ECO:0000256" key="8">
    <source>
        <dbReference type="ARBA" id="ARBA00023015"/>
    </source>
</evidence>
<dbReference type="EMBL" id="CP070496">
    <property type="protein sequence ID" value="QSB07055.1"/>
    <property type="molecule type" value="Genomic_DNA"/>
</dbReference>
<feature type="binding site" evidence="12">
    <location>
        <position position="96"/>
    </location>
    <ligand>
        <name>Fe cation</name>
        <dbReference type="ChEBI" id="CHEBI:24875"/>
    </ligand>
</feature>
<dbReference type="PANTHER" id="PTHR33202">
    <property type="entry name" value="ZINC UPTAKE REGULATION PROTEIN"/>
    <property type="match status" value="1"/>
</dbReference>
<feature type="binding site" evidence="12">
    <location>
        <position position="75"/>
    </location>
    <ligand>
        <name>Fe cation</name>
        <dbReference type="ChEBI" id="CHEBI:24875"/>
    </ligand>
</feature>
<evidence type="ECO:0000256" key="3">
    <source>
        <dbReference type="ARBA" id="ARBA00011738"/>
    </source>
</evidence>
<gene>
    <name evidence="13" type="ORF">JQS30_11465</name>
</gene>
<evidence type="ECO:0000256" key="9">
    <source>
        <dbReference type="ARBA" id="ARBA00023125"/>
    </source>
</evidence>
<dbReference type="GO" id="GO:0005829">
    <property type="term" value="C:cytosol"/>
    <property type="evidence" value="ECO:0007669"/>
    <property type="project" value="TreeGrafter"/>
</dbReference>
<evidence type="ECO:0000256" key="7">
    <source>
        <dbReference type="ARBA" id="ARBA00022833"/>
    </source>
</evidence>
<name>A0A895XUL5_9ACTN</name>
<keyword evidence="7 11" id="KW-0862">Zinc</keyword>
<dbReference type="InterPro" id="IPR002481">
    <property type="entry name" value="FUR"/>
</dbReference>